<protein>
    <submittedName>
        <fullName evidence="2">Uncharacterized protein</fullName>
    </submittedName>
</protein>
<gene>
    <name evidence="2" type="ORF">D0Y65_036045</name>
</gene>
<keyword evidence="1" id="KW-1133">Transmembrane helix</keyword>
<proteinExistence type="predicted"/>
<sequence length="131" mass="15330">MKHCAILRVASNFTSFLDSNFLHKPQAFNFTSSFMDSSWINRKLPILPHFHLCWLKKLTSIEVVHLCCLKKLISLGKVLCIYLLKLYAPHSFLVSIFFMCCRFSICSILFTMLMFMLMSSFLLKSLFYLHS</sequence>
<dbReference type="Proteomes" id="UP000289340">
    <property type="component" value="Chromosome 13"/>
</dbReference>
<accession>A0A445HCM1</accession>
<keyword evidence="1" id="KW-0812">Transmembrane</keyword>
<dbReference type="AlphaFoldDB" id="A0A445HCM1"/>
<evidence type="ECO:0000256" key="1">
    <source>
        <dbReference type="SAM" id="Phobius"/>
    </source>
</evidence>
<evidence type="ECO:0000313" key="3">
    <source>
        <dbReference type="Proteomes" id="UP000289340"/>
    </source>
</evidence>
<keyword evidence="3" id="KW-1185">Reference proteome</keyword>
<organism evidence="2 3">
    <name type="scientific">Glycine soja</name>
    <name type="common">Wild soybean</name>
    <dbReference type="NCBI Taxonomy" id="3848"/>
    <lineage>
        <taxon>Eukaryota</taxon>
        <taxon>Viridiplantae</taxon>
        <taxon>Streptophyta</taxon>
        <taxon>Embryophyta</taxon>
        <taxon>Tracheophyta</taxon>
        <taxon>Spermatophyta</taxon>
        <taxon>Magnoliopsida</taxon>
        <taxon>eudicotyledons</taxon>
        <taxon>Gunneridae</taxon>
        <taxon>Pentapetalae</taxon>
        <taxon>rosids</taxon>
        <taxon>fabids</taxon>
        <taxon>Fabales</taxon>
        <taxon>Fabaceae</taxon>
        <taxon>Papilionoideae</taxon>
        <taxon>50 kb inversion clade</taxon>
        <taxon>NPAAA clade</taxon>
        <taxon>indigoferoid/millettioid clade</taxon>
        <taxon>Phaseoleae</taxon>
        <taxon>Glycine</taxon>
        <taxon>Glycine subgen. Soja</taxon>
    </lineage>
</organism>
<reference evidence="2 3" key="1">
    <citation type="submission" date="2018-09" db="EMBL/GenBank/DDBJ databases">
        <title>A high-quality reference genome of wild soybean provides a powerful tool to mine soybean genomes.</title>
        <authorList>
            <person name="Xie M."/>
            <person name="Chung C.Y.L."/>
            <person name="Li M.-W."/>
            <person name="Wong F.-L."/>
            <person name="Chan T.-F."/>
            <person name="Lam H.-M."/>
        </authorList>
    </citation>
    <scope>NUCLEOTIDE SEQUENCE [LARGE SCALE GENOMIC DNA]</scope>
    <source>
        <strain evidence="3">cv. W05</strain>
        <tissue evidence="2">Hypocotyl of etiolated seedlings</tissue>
    </source>
</reference>
<name>A0A445HCM1_GLYSO</name>
<feature type="transmembrane region" description="Helical" evidence="1">
    <location>
        <begin position="96"/>
        <end position="123"/>
    </location>
</feature>
<dbReference type="EMBL" id="QZWG01000013">
    <property type="protein sequence ID" value="RZB71388.1"/>
    <property type="molecule type" value="Genomic_DNA"/>
</dbReference>
<evidence type="ECO:0000313" key="2">
    <source>
        <dbReference type="EMBL" id="RZB71388.1"/>
    </source>
</evidence>
<keyword evidence="1" id="KW-0472">Membrane</keyword>
<comment type="caution">
    <text evidence="2">The sequence shown here is derived from an EMBL/GenBank/DDBJ whole genome shotgun (WGS) entry which is preliminary data.</text>
</comment>